<dbReference type="Proteomes" id="UP000178797">
    <property type="component" value="Unassembled WGS sequence"/>
</dbReference>
<comment type="caution">
    <text evidence="1">The sequence shown here is derived from an EMBL/GenBank/DDBJ whole genome shotgun (WGS) entry which is preliminary data.</text>
</comment>
<accession>A0A1F7RY34</accession>
<sequence>MPDNFKFNTISENEAYILDTLRGLKPYEQVIITADKQGKVGSYLVVRSTKVILTDKEVLHTS</sequence>
<dbReference type="EMBL" id="MGDE01000087">
    <property type="protein sequence ID" value="OGL46459.1"/>
    <property type="molecule type" value="Genomic_DNA"/>
</dbReference>
<proteinExistence type="predicted"/>
<protein>
    <submittedName>
        <fullName evidence="1">Uncharacterized protein</fullName>
    </submittedName>
</protein>
<organism evidence="1 2">
    <name type="scientific">Candidatus Schekmanbacteria bacterium RBG_16_38_10</name>
    <dbReference type="NCBI Taxonomy" id="1817879"/>
    <lineage>
        <taxon>Bacteria</taxon>
        <taxon>Candidatus Schekmaniibacteriota</taxon>
    </lineage>
</organism>
<gene>
    <name evidence="1" type="ORF">A2W05_07080</name>
</gene>
<dbReference type="AlphaFoldDB" id="A0A1F7RY34"/>
<evidence type="ECO:0000313" key="2">
    <source>
        <dbReference type="Proteomes" id="UP000178797"/>
    </source>
</evidence>
<reference evidence="1 2" key="1">
    <citation type="journal article" date="2016" name="Nat. Commun.">
        <title>Thousands of microbial genomes shed light on interconnected biogeochemical processes in an aquifer system.</title>
        <authorList>
            <person name="Anantharaman K."/>
            <person name="Brown C.T."/>
            <person name="Hug L.A."/>
            <person name="Sharon I."/>
            <person name="Castelle C.J."/>
            <person name="Probst A.J."/>
            <person name="Thomas B.C."/>
            <person name="Singh A."/>
            <person name="Wilkins M.J."/>
            <person name="Karaoz U."/>
            <person name="Brodie E.L."/>
            <person name="Williams K.H."/>
            <person name="Hubbard S.S."/>
            <person name="Banfield J.F."/>
        </authorList>
    </citation>
    <scope>NUCLEOTIDE SEQUENCE [LARGE SCALE GENOMIC DNA]</scope>
</reference>
<evidence type="ECO:0000313" key="1">
    <source>
        <dbReference type="EMBL" id="OGL46459.1"/>
    </source>
</evidence>
<name>A0A1F7RY34_9BACT</name>